<dbReference type="Pfam" id="PF00533">
    <property type="entry name" value="BRCT"/>
    <property type="match status" value="1"/>
</dbReference>
<dbReference type="CDD" id="cd17752">
    <property type="entry name" value="BRCT_RFC1"/>
    <property type="match status" value="1"/>
</dbReference>
<evidence type="ECO:0000259" key="18">
    <source>
        <dbReference type="PROSITE" id="PS50172"/>
    </source>
</evidence>
<evidence type="ECO:0000256" key="9">
    <source>
        <dbReference type="ARBA" id="ARBA00023242"/>
    </source>
</evidence>
<organism evidence="19 20">
    <name type="scientific">Elysia marginata</name>
    <dbReference type="NCBI Taxonomy" id="1093978"/>
    <lineage>
        <taxon>Eukaryota</taxon>
        <taxon>Metazoa</taxon>
        <taxon>Spiralia</taxon>
        <taxon>Lophotrochozoa</taxon>
        <taxon>Mollusca</taxon>
        <taxon>Gastropoda</taxon>
        <taxon>Heterobranchia</taxon>
        <taxon>Euthyneura</taxon>
        <taxon>Panpulmonata</taxon>
        <taxon>Sacoglossa</taxon>
        <taxon>Placobranchoidea</taxon>
        <taxon>Plakobranchidae</taxon>
        <taxon>Elysia</taxon>
    </lineage>
</organism>
<comment type="subcellular location">
    <subcellularLocation>
        <location evidence="1">Nucleus</location>
    </subcellularLocation>
</comment>
<evidence type="ECO:0000256" key="11">
    <source>
        <dbReference type="ARBA" id="ARBA00064311"/>
    </source>
</evidence>
<feature type="region of interest" description="Disordered" evidence="17">
    <location>
        <begin position="1262"/>
        <end position="1326"/>
    </location>
</feature>
<dbReference type="SMART" id="SM00382">
    <property type="entry name" value="AAA"/>
    <property type="match status" value="1"/>
</dbReference>
<accession>A0AAV4JZP3</accession>
<evidence type="ECO:0000256" key="7">
    <source>
        <dbReference type="ARBA" id="ARBA00022840"/>
    </source>
</evidence>
<evidence type="ECO:0000256" key="15">
    <source>
        <dbReference type="ARBA" id="ARBA00078526"/>
    </source>
</evidence>
<dbReference type="FunFam" id="3.40.50.300:FF:000395">
    <property type="entry name" value="Replication factor C subunit 1"/>
    <property type="match status" value="1"/>
</dbReference>
<feature type="compositionally biased region" description="Basic residues" evidence="17">
    <location>
        <begin position="1315"/>
        <end position="1326"/>
    </location>
</feature>
<proteinExistence type="inferred from homology"/>
<dbReference type="Gene3D" id="1.10.8.60">
    <property type="match status" value="1"/>
</dbReference>
<dbReference type="GO" id="GO:0005663">
    <property type="term" value="C:DNA replication factor C complex"/>
    <property type="evidence" value="ECO:0007669"/>
    <property type="project" value="InterPro"/>
</dbReference>
<dbReference type="FunFam" id="1.20.272.10:FF:000005">
    <property type="entry name" value="Replication factor C subunit 1"/>
    <property type="match status" value="1"/>
</dbReference>
<evidence type="ECO:0000256" key="2">
    <source>
        <dbReference type="ARBA" id="ARBA00006116"/>
    </source>
</evidence>
<dbReference type="CDD" id="cd18140">
    <property type="entry name" value="HLD_clamp_RFC"/>
    <property type="match status" value="1"/>
</dbReference>
<comment type="subunit">
    <text evidence="11">Large subunit of the RFC complex, an heteropentameric complex consisting of RFC1 and four small subunits RFC2, RFC3, RFC4 and RFC5; the RFC complex interacts with PCNA and the interaction involves RFC1.</text>
</comment>
<dbReference type="InterPro" id="IPR013725">
    <property type="entry name" value="DNA_replication_fac_RFC1_C"/>
</dbReference>
<dbReference type="InterPro" id="IPR027417">
    <property type="entry name" value="P-loop_NTPase"/>
</dbReference>
<reference evidence="19 20" key="1">
    <citation type="journal article" date="2021" name="Elife">
        <title>Chloroplast acquisition without the gene transfer in kleptoplastic sea slugs, Plakobranchus ocellatus.</title>
        <authorList>
            <person name="Maeda T."/>
            <person name="Takahashi S."/>
            <person name="Yoshida T."/>
            <person name="Shimamura S."/>
            <person name="Takaki Y."/>
            <person name="Nagai Y."/>
            <person name="Toyoda A."/>
            <person name="Suzuki Y."/>
            <person name="Arimoto A."/>
            <person name="Ishii H."/>
            <person name="Satoh N."/>
            <person name="Nishiyama T."/>
            <person name="Hasebe M."/>
            <person name="Maruyama T."/>
            <person name="Minagawa J."/>
            <person name="Obokata J."/>
            <person name="Shigenobu S."/>
        </authorList>
    </citation>
    <scope>NUCLEOTIDE SEQUENCE [LARGE SCALE GENOMIC DNA]</scope>
</reference>
<gene>
    <name evidence="19" type="ORF">ElyMa_005278900</name>
</gene>
<feature type="compositionally biased region" description="Low complexity" evidence="17">
    <location>
        <begin position="13"/>
        <end position="27"/>
    </location>
</feature>
<evidence type="ECO:0000256" key="3">
    <source>
        <dbReference type="ARBA" id="ARBA00020401"/>
    </source>
</evidence>
<dbReference type="GO" id="GO:0006260">
    <property type="term" value="P:DNA replication"/>
    <property type="evidence" value="ECO:0007669"/>
    <property type="project" value="UniProtKB-KW"/>
</dbReference>
<feature type="compositionally biased region" description="Acidic residues" evidence="17">
    <location>
        <begin position="1278"/>
        <end position="1288"/>
    </location>
</feature>
<dbReference type="FunFam" id="3.40.50.10190:FF:000001">
    <property type="entry name" value="Replication factor C subunit 1"/>
    <property type="match status" value="1"/>
</dbReference>
<evidence type="ECO:0000256" key="17">
    <source>
        <dbReference type="SAM" id="MobiDB-lite"/>
    </source>
</evidence>
<keyword evidence="4" id="KW-0597">Phosphoprotein</keyword>
<dbReference type="Gene3D" id="3.40.50.10190">
    <property type="entry name" value="BRCT domain"/>
    <property type="match status" value="1"/>
</dbReference>
<keyword evidence="20" id="KW-1185">Reference proteome</keyword>
<dbReference type="PANTHER" id="PTHR23389:SF6">
    <property type="entry name" value="REPLICATION FACTOR C SUBUNIT 1"/>
    <property type="match status" value="1"/>
</dbReference>
<feature type="compositionally biased region" description="Low complexity" evidence="17">
    <location>
        <begin position="184"/>
        <end position="195"/>
    </location>
</feature>
<dbReference type="Pfam" id="PF25361">
    <property type="entry name" value="AAA_lid_RFC1"/>
    <property type="match status" value="1"/>
</dbReference>
<feature type="region of interest" description="Disordered" evidence="17">
    <location>
        <begin position="644"/>
        <end position="740"/>
    </location>
</feature>
<dbReference type="InterPro" id="IPR003593">
    <property type="entry name" value="AAA+_ATPase"/>
</dbReference>
<feature type="compositionally biased region" description="Acidic residues" evidence="17">
    <location>
        <begin position="80"/>
        <end position="93"/>
    </location>
</feature>
<sequence length="1326" mass="145354">MVSPSDIRKFFGPASSSKPSNQASKSSDGPKKEASKTKEVKKTDTKRNTKGKETDASQKNSKKPSSPSKKLNLNKKFESELDESIVVEDFSDEEVIKSSLDSKQNGLKSKSDDKPTKEKSSVRNKSSKPKREESLPVAKNVKNNKGNGKKHSSDLEEVIDIDSIPSSGSSTTKSQKNAEKSKARSSLSKSDSAVSTEESGKKKKLERKESVPTRTSPRKQNSSVEEKKESRKRVMVIKMLLHNFAPQLLPEKSTNYTVMKINWAMLRVPDGVCPVCHRPNEEEKKMTALDKFVIHNQTTPVKETVKKVTNSESTPKEKAVSVADFFGDGSASRSSRTTAVAKRKHEETEENVLAKETSVDLTFDEEMHEDNDFMKTLDQLDGPTVKKVKPSNETEVYVCPENEKPSSGSLASKLAGKMKQVPKEESKTATKTADSGKSTEKSPSSKPQANGKPSPKKGKVYTMEVERKKPPTVIVSPAKSKKQEEVTPAKPSAKKALSAEKTNDNNDNDDGFGGPKGIKGFQAFKARGGPLALGSKEIPEGAENCLEGLTFVITGVLDSIDRDDAKSLVEKHGGKVTGNVSGRTSYLVVGREPGESKVKKAASLKLKELDEDGLFDLIKNLPGKTSKYEIQAKQQIKKEASIKAEKEKEELKRAESAKKLESFRSDKDTRNTASTTSTPSPKKQKSLFTQLKGSTSDDAATTISTDTTAAPSPASSAKLLSQSQSPSQKGLDSLPGARAATVDKEPESLLWVDKHKPISLKQIIGQQGDKSNARKLFSWLKAWHNNVIVKGLKPSGNFFNKGDGAGCRAALLSGPPGIGKTTTATLVCKELGFSYVELNASDTRSKRSLKEVVAESLDNNTLVDYTGSGDPHRSSNGQSHCLIMDEVDGMAGNEDRGGLQELVQLIKKSKIPIICICNDRNSMKMRTLSNYCLDLRFQRPRVEQIKGAMMSLAFKEGLKIPPAALNEIILASNHDIRQVIHNMSMWSAGDKNMTFDQIKNDAKKAQKDIKLGPFDVCRKVFVSDEETRKMTINDKSDLFFNDYSFGPLFVHENYVKVIPNLAKGEQARHLSCLARTIDSICDGDLIDRLVRRDGNWNLLPSQAMFSSVIPGELMRGSFPQMTDFPQWLGKFSSTNKTQRILQELSTHMRLEVSCDKRGLSLDYLPSFRSCLTQPLVSQGTDGVPEVIKIMDDYDIVKEDFDNIMEVTKWPKSFDPMSQLDSKTKAAFTRQYNKQIHMTPYATGATGGKKRKARGAPMEEEALVLEEGAENGDGLNPPSDEEEEEEGIEADTMIKSKKAAAGKAKAGSTPADSGSKKGKGKGKGSKK</sequence>
<dbReference type="InterPro" id="IPR003959">
    <property type="entry name" value="ATPase_AAA_core"/>
</dbReference>
<dbReference type="GO" id="GO:0006281">
    <property type="term" value="P:DNA repair"/>
    <property type="evidence" value="ECO:0007669"/>
    <property type="project" value="InterPro"/>
</dbReference>
<keyword evidence="7" id="KW-0067">ATP-binding</keyword>
<dbReference type="SMART" id="SM00292">
    <property type="entry name" value="BRCT"/>
    <property type="match status" value="1"/>
</dbReference>
<evidence type="ECO:0000256" key="12">
    <source>
        <dbReference type="ARBA" id="ARBA00075134"/>
    </source>
</evidence>
<dbReference type="PROSITE" id="PS50172">
    <property type="entry name" value="BRCT"/>
    <property type="match status" value="1"/>
</dbReference>
<evidence type="ECO:0000256" key="5">
    <source>
        <dbReference type="ARBA" id="ARBA00022705"/>
    </source>
</evidence>
<dbReference type="Pfam" id="PF08519">
    <property type="entry name" value="RFC1"/>
    <property type="match status" value="1"/>
</dbReference>
<keyword evidence="5" id="KW-0235">DNA replication</keyword>
<dbReference type="InterPro" id="IPR036420">
    <property type="entry name" value="BRCT_dom_sf"/>
</dbReference>
<keyword evidence="6" id="KW-0547">Nucleotide-binding</keyword>
<dbReference type="Pfam" id="PF00004">
    <property type="entry name" value="AAA"/>
    <property type="match status" value="1"/>
</dbReference>
<feature type="domain" description="BRCT" evidence="18">
    <location>
        <begin position="541"/>
        <end position="620"/>
    </location>
</feature>
<dbReference type="GO" id="GO:0003677">
    <property type="term" value="F:DNA binding"/>
    <property type="evidence" value="ECO:0007669"/>
    <property type="project" value="UniProtKB-KW"/>
</dbReference>
<comment type="similarity">
    <text evidence="2">Belongs to the activator 1 large subunit family.</text>
</comment>
<dbReference type="Gene3D" id="1.20.272.10">
    <property type="match status" value="1"/>
</dbReference>
<evidence type="ECO:0000256" key="4">
    <source>
        <dbReference type="ARBA" id="ARBA00022553"/>
    </source>
</evidence>
<evidence type="ECO:0000256" key="6">
    <source>
        <dbReference type="ARBA" id="ARBA00022741"/>
    </source>
</evidence>
<keyword evidence="9" id="KW-0539">Nucleus</keyword>
<feature type="compositionally biased region" description="Basic and acidic residues" evidence="17">
    <location>
        <begin position="644"/>
        <end position="670"/>
    </location>
</feature>
<evidence type="ECO:0000313" key="20">
    <source>
        <dbReference type="Proteomes" id="UP000762676"/>
    </source>
</evidence>
<evidence type="ECO:0000256" key="10">
    <source>
        <dbReference type="ARBA" id="ARBA00054501"/>
    </source>
</evidence>
<name>A0AAV4JZP3_9GAST</name>
<feature type="region of interest" description="Disordered" evidence="17">
    <location>
        <begin position="1238"/>
        <end position="1257"/>
    </location>
</feature>
<evidence type="ECO:0000256" key="1">
    <source>
        <dbReference type="ARBA" id="ARBA00004123"/>
    </source>
</evidence>
<dbReference type="GO" id="GO:0016887">
    <property type="term" value="F:ATP hydrolysis activity"/>
    <property type="evidence" value="ECO:0007669"/>
    <property type="project" value="InterPro"/>
</dbReference>
<dbReference type="PANTHER" id="PTHR23389">
    <property type="entry name" value="CHROMOSOME TRANSMISSION FIDELITY FACTOR 18"/>
    <property type="match status" value="1"/>
</dbReference>
<feature type="compositionally biased region" description="Basic and acidic residues" evidence="17">
    <location>
        <begin position="28"/>
        <end position="56"/>
    </location>
</feature>
<dbReference type="InterPro" id="IPR001357">
    <property type="entry name" value="BRCT_dom"/>
</dbReference>
<keyword evidence="8" id="KW-0238">DNA-binding</keyword>
<comment type="caution">
    <text evidence="19">The sequence shown here is derived from an EMBL/GenBank/DDBJ whole genome shotgun (WGS) entry which is preliminary data.</text>
</comment>
<feature type="region of interest" description="Disordered" evidence="17">
    <location>
        <begin position="1"/>
        <end position="231"/>
    </location>
</feature>
<comment type="function">
    <text evidence="10">Subunit of the replication factor C (RFC) complex which acts during elongation of primed DNA templates by DNA polymerases delta and epsilon, and is necessary for ATP-dependent loading of proliferating cell nuclear antigen (PCNA) onto primed DNA. This subunit binds to the primer-template junction. Binds the PO-B transcription element as well as other GA rich DNA sequences. Can bind single- or double-stranded DNA.</text>
</comment>
<dbReference type="SUPFAM" id="SSF48019">
    <property type="entry name" value="post-AAA+ oligomerization domain-like"/>
    <property type="match status" value="1"/>
</dbReference>
<dbReference type="EMBL" id="BMAT01010532">
    <property type="protein sequence ID" value="GFS27534.1"/>
    <property type="molecule type" value="Genomic_DNA"/>
</dbReference>
<evidence type="ECO:0000256" key="8">
    <source>
        <dbReference type="ARBA" id="ARBA00023125"/>
    </source>
</evidence>
<dbReference type="GO" id="GO:0003689">
    <property type="term" value="F:DNA clamp loader activity"/>
    <property type="evidence" value="ECO:0007669"/>
    <property type="project" value="UniProtKB-UniRule"/>
</dbReference>
<dbReference type="Gene3D" id="3.40.50.300">
    <property type="entry name" value="P-loop containing nucleotide triphosphate hydrolases"/>
    <property type="match status" value="1"/>
</dbReference>
<evidence type="ECO:0000313" key="19">
    <source>
        <dbReference type="EMBL" id="GFS27534.1"/>
    </source>
</evidence>
<feature type="compositionally biased region" description="Low complexity" evidence="17">
    <location>
        <begin position="161"/>
        <end position="174"/>
    </location>
</feature>
<evidence type="ECO:0000256" key="16">
    <source>
        <dbReference type="ARBA" id="ARBA00080382"/>
    </source>
</evidence>
<evidence type="ECO:0000256" key="14">
    <source>
        <dbReference type="ARBA" id="ARBA00077727"/>
    </source>
</evidence>
<feature type="compositionally biased region" description="Polar residues" evidence="17">
    <location>
        <begin position="99"/>
        <end position="108"/>
    </location>
</feature>
<feature type="compositionally biased region" description="Polar residues" evidence="17">
    <location>
        <begin position="212"/>
        <end position="223"/>
    </location>
</feature>
<feature type="compositionally biased region" description="Low complexity" evidence="17">
    <location>
        <begin position="672"/>
        <end position="681"/>
    </location>
</feature>
<dbReference type="Proteomes" id="UP000762676">
    <property type="component" value="Unassembled WGS sequence"/>
</dbReference>
<dbReference type="SUPFAM" id="SSF52113">
    <property type="entry name" value="BRCT domain"/>
    <property type="match status" value="1"/>
</dbReference>
<evidence type="ECO:0000256" key="13">
    <source>
        <dbReference type="ARBA" id="ARBA00076017"/>
    </source>
</evidence>
<dbReference type="CDD" id="cd00009">
    <property type="entry name" value="AAA"/>
    <property type="match status" value="1"/>
</dbReference>
<dbReference type="InterPro" id="IPR008921">
    <property type="entry name" value="DNA_pol3_clamp-load_cplx_C"/>
</dbReference>
<feature type="compositionally biased region" description="Polar residues" evidence="17">
    <location>
        <begin position="429"/>
        <end position="448"/>
    </location>
</feature>
<feature type="region of interest" description="Disordered" evidence="17">
    <location>
        <begin position="399"/>
        <end position="517"/>
    </location>
</feature>
<dbReference type="GO" id="GO:0005634">
    <property type="term" value="C:nucleus"/>
    <property type="evidence" value="ECO:0007669"/>
    <property type="project" value="UniProtKB-SubCell"/>
</dbReference>
<dbReference type="GO" id="GO:0005524">
    <property type="term" value="F:ATP binding"/>
    <property type="evidence" value="ECO:0007669"/>
    <property type="project" value="UniProtKB-UniRule"/>
</dbReference>
<dbReference type="InterPro" id="IPR047854">
    <property type="entry name" value="RFC_lid"/>
</dbReference>
<dbReference type="SUPFAM" id="SSF52540">
    <property type="entry name" value="P-loop containing nucleoside triphosphate hydrolases"/>
    <property type="match status" value="1"/>
</dbReference>
<feature type="compositionally biased region" description="Low complexity" evidence="17">
    <location>
        <begin position="694"/>
        <end position="729"/>
    </location>
</feature>
<feature type="compositionally biased region" description="Basic and acidic residues" evidence="17">
    <location>
        <begin position="109"/>
        <end position="121"/>
    </location>
</feature>
<dbReference type="FunFam" id="1.10.8.60:FF:000021">
    <property type="entry name" value="Replication factor C subunit 1"/>
    <property type="match status" value="1"/>
</dbReference>
<protein>
    <recommendedName>
        <fullName evidence="3">Replication factor C subunit 1</fullName>
    </recommendedName>
    <alternativeName>
        <fullName evidence="15">Activator 1 140 kDa subunit</fullName>
    </alternativeName>
    <alternativeName>
        <fullName evidence="14">Activator 1 large subunit</fullName>
    </alternativeName>
    <alternativeName>
        <fullName evidence="16">Activator 1 subunit 1</fullName>
    </alternativeName>
    <alternativeName>
        <fullName evidence="12">Replication factor C 140 kDa subunit</fullName>
    </alternativeName>
    <alternativeName>
        <fullName evidence="13">Replication factor C large subunit</fullName>
    </alternativeName>
</protein>